<feature type="binding site" evidence="3">
    <location>
        <position position="143"/>
    </location>
    <ligand>
        <name>ATP</name>
        <dbReference type="ChEBI" id="CHEBI:30616"/>
    </ligand>
</feature>
<dbReference type="InterPro" id="IPR011009">
    <property type="entry name" value="Kinase-like_dom_sf"/>
</dbReference>
<protein>
    <recommendedName>
        <fullName evidence="5">Protein kinase domain-containing protein</fullName>
    </recommendedName>
</protein>
<sequence>MRAPHKYPTGYHYSYPRPGEGAQQIAVDLVTAKNVELNRRLDEEIKKRKILQRENLDFCRKLEKRQKTDYKMSGNAGTYVGQVHRIIESSKIQVSKDPSNKIIRRIDPSNLTLPEKTPAVLGEGSFGCVKKMLYHGSVEVAVKFLKGDANERHLIHEATVMHEIGDHPGVPFLYGICIKDRSLMLVMQCCSQDGRVVTLSDAADLLELPNFSWSQIILKLTEALLFIHTKGFVHNDLKGNNVLLYKKEQIWQPLIIDYGKCVKVSEAKAKKSNSAQGSTSLSRKKWYHTAPEVFSGQHPPSHASDIFSLGVIFKKVNAKLHRTVVPEDIIAACCLVNPSLRIKDALLLNNLNQYLKC</sequence>
<keyword evidence="7" id="KW-1185">Reference proteome</keyword>
<keyword evidence="4" id="KW-0418">Kinase</keyword>
<comment type="similarity">
    <text evidence="4">Belongs to the protein kinase superfamily.</text>
</comment>
<evidence type="ECO:0000313" key="7">
    <source>
        <dbReference type="Proteomes" id="UP001163046"/>
    </source>
</evidence>
<dbReference type="SUPFAM" id="SSF56112">
    <property type="entry name" value="Protein kinase-like (PK-like)"/>
    <property type="match status" value="1"/>
</dbReference>
<evidence type="ECO:0000313" key="6">
    <source>
        <dbReference type="EMBL" id="KAJ7376882.1"/>
    </source>
</evidence>
<dbReference type="CDD" id="cd00180">
    <property type="entry name" value="PKc"/>
    <property type="match status" value="1"/>
</dbReference>
<keyword evidence="4" id="KW-0808">Transferase</keyword>
<dbReference type="OrthoDB" id="5960454at2759"/>
<dbReference type="InterPro" id="IPR008271">
    <property type="entry name" value="Ser/Thr_kinase_AS"/>
</dbReference>
<dbReference type="PROSITE" id="PS50011">
    <property type="entry name" value="PROTEIN_KINASE_DOM"/>
    <property type="match status" value="1"/>
</dbReference>
<dbReference type="InterPro" id="IPR000719">
    <property type="entry name" value="Prot_kinase_dom"/>
</dbReference>
<keyword evidence="4" id="KW-0723">Serine/threonine-protein kinase</keyword>
<dbReference type="AlphaFoldDB" id="A0A9W9Z8B7"/>
<dbReference type="PROSITE" id="PS00107">
    <property type="entry name" value="PROTEIN_KINASE_ATP"/>
    <property type="match status" value="1"/>
</dbReference>
<dbReference type="SMART" id="SM00220">
    <property type="entry name" value="S_TKc"/>
    <property type="match status" value="1"/>
</dbReference>
<feature type="domain" description="Protein kinase" evidence="5">
    <location>
        <begin position="115"/>
        <end position="357"/>
    </location>
</feature>
<dbReference type="InterPro" id="IPR017441">
    <property type="entry name" value="Protein_kinase_ATP_BS"/>
</dbReference>
<reference evidence="6" key="1">
    <citation type="submission" date="2023-01" db="EMBL/GenBank/DDBJ databases">
        <title>Genome assembly of the deep-sea coral Lophelia pertusa.</title>
        <authorList>
            <person name="Herrera S."/>
            <person name="Cordes E."/>
        </authorList>
    </citation>
    <scope>NUCLEOTIDE SEQUENCE</scope>
    <source>
        <strain evidence="6">USNM1676648</strain>
        <tissue evidence="6">Polyp</tissue>
    </source>
</reference>
<evidence type="ECO:0000259" key="5">
    <source>
        <dbReference type="PROSITE" id="PS50011"/>
    </source>
</evidence>
<dbReference type="EMBL" id="MU826387">
    <property type="protein sequence ID" value="KAJ7376882.1"/>
    <property type="molecule type" value="Genomic_DNA"/>
</dbReference>
<evidence type="ECO:0000256" key="3">
    <source>
        <dbReference type="PROSITE-ProRule" id="PRU10141"/>
    </source>
</evidence>
<dbReference type="Gene3D" id="3.30.200.20">
    <property type="entry name" value="Phosphorylase Kinase, domain 1"/>
    <property type="match status" value="1"/>
</dbReference>
<dbReference type="PROSITE" id="PS00108">
    <property type="entry name" value="PROTEIN_KINASE_ST"/>
    <property type="match status" value="1"/>
</dbReference>
<dbReference type="Proteomes" id="UP001163046">
    <property type="component" value="Unassembled WGS sequence"/>
</dbReference>
<dbReference type="Pfam" id="PF00069">
    <property type="entry name" value="Pkinase"/>
    <property type="match status" value="1"/>
</dbReference>
<dbReference type="GO" id="GO:0004674">
    <property type="term" value="F:protein serine/threonine kinase activity"/>
    <property type="evidence" value="ECO:0007669"/>
    <property type="project" value="UniProtKB-KW"/>
</dbReference>
<name>A0A9W9Z8B7_9CNID</name>
<evidence type="ECO:0000256" key="1">
    <source>
        <dbReference type="ARBA" id="ARBA00022741"/>
    </source>
</evidence>
<dbReference type="InterPro" id="IPR050198">
    <property type="entry name" value="Non-receptor_tyrosine_kinases"/>
</dbReference>
<comment type="caution">
    <text evidence="6">The sequence shown here is derived from an EMBL/GenBank/DDBJ whole genome shotgun (WGS) entry which is preliminary data.</text>
</comment>
<accession>A0A9W9Z8B7</accession>
<gene>
    <name evidence="6" type="ORF">OS493_031760</name>
</gene>
<organism evidence="6 7">
    <name type="scientific">Desmophyllum pertusum</name>
    <dbReference type="NCBI Taxonomy" id="174260"/>
    <lineage>
        <taxon>Eukaryota</taxon>
        <taxon>Metazoa</taxon>
        <taxon>Cnidaria</taxon>
        <taxon>Anthozoa</taxon>
        <taxon>Hexacorallia</taxon>
        <taxon>Scleractinia</taxon>
        <taxon>Caryophylliina</taxon>
        <taxon>Caryophylliidae</taxon>
        <taxon>Desmophyllum</taxon>
    </lineage>
</organism>
<dbReference type="GO" id="GO:0005524">
    <property type="term" value="F:ATP binding"/>
    <property type="evidence" value="ECO:0007669"/>
    <property type="project" value="UniProtKB-UniRule"/>
</dbReference>
<evidence type="ECO:0000256" key="4">
    <source>
        <dbReference type="RuleBase" id="RU000304"/>
    </source>
</evidence>
<evidence type="ECO:0000256" key="2">
    <source>
        <dbReference type="ARBA" id="ARBA00022840"/>
    </source>
</evidence>
<keyword evidence="1 3" id="KW-0547">Nucleotide-binding</keyword>
<dbReference type="Gene3D" id="1.10.510.10">
    <property type="entry name" value="Transferase(Phosphotransferase) domain 1"/>
    <property type="match status" value="1"/>
</dbReference>
<keyword evidence="2 3" id="KW-0067">ATP-binding</keyword>
<proteinExistence type="inferred from homology"/>
<dbReference type="PANTHER" id="PTHR24418">
    <property type="entry name" value="TYROSINE-PROTEIN KINASE"/>
    <property type="match status" value="1"/>
</dbReference>